<name>A0A1H3AIJ8_ACIFE</name>
<protein>
    <submittedName>
        <fullName evidence="2">Uncharacterized protein</fullName>
    </submittedName>
</protein>
<evidence type="ECO:0000313" key="3">
    <source>
        <dbReference type="Proteomes" id="UP000182379"/>
    </source>
</evidence>
<evidence type="ECO:0000256" key="1">
    <source>
        <dbReference type="SAM" id="SignalP"/>
    </source>
</evidence>
<gene>
    <name evidence="2" type="ORF">SAMN05216495_12032</name>
</gene>
<dbReference type="InterPro" id="IPR053749">
    <property type="entry name" value="TA_system-associated_sf"/>
</dbReference>
<feature type="chain" id="PRO_5032401258" evidence="1">
    <location>
        <begin position="24"/>
        <end position="184"/>
    </location>
</feature>
<feature type="signal peptide" evidence="1">
    <location>
        <begin position="1"/>
        <end position="23"/>
    </location>
</feature>
<dbReference type="EMBL" id="FNOP01000020">
    <property type="protein sequence ID" value="SDX29506.1"/>
    <property type="molecule type" value="Genomic_DNA"/>
</dbReference>
<dbReference type="Proteomes" id="UP000182379">
    <property type="component" value="Unassembled WGS sequence"/>
</dbReference>
<dbReference type="Gene3D" id="3.10.450.420">
    <property type="match status" value="1"/>
</dbReference>
<dbReference type="OMA" id="WRFSYFE"/>
<keyword evidence="1" id="KW-0732">Signal</keyword>
<dbReference type="GeneID" id="78335203"/>
<dbReference type="AlphaFoldDB" id="A0A1H3AIJ8"/>
<organism evidence="2 3">
    <name type="scientific">Acidaminococcus fermentans</name>
    <dbReference type="NCBI Taxonomy" id="905"/>
    <lineage>
        <taxon>Bacteria</taxon>
        <taxon>Bacillati</taxon>
        <taxon>Bacillota</taxon>
        <taxon>Negativicutes</taxon>
        <taxon>Acidaminococcales</taxon>
        <taxon>Acidaminococcaceae</taxon>
        <taxon>Acidaminococcus</taxon>
    </lineage>
</organism>
<sequence length="184" mass="20892">MKILRSLLLTAILAVSAAFTAFASPEAPTDQEVIQAFQEANTVYEWFEHHPLKTDGKGEKDTGYMIYYTVADKNYPNMMALKTRVNECFTEALAGFIISDSRMYREFDGKLYVAPSAKALDPRKGTSTINIVRESPTRINLEVSTPIMEDPVHGKTNVVETRKTIFPYVKTLKGWRFSYFESLE</sequence>
<dbReference type="RefSeq" id="WP_012938854.1">
    <property type="nucleotide sequence ID" value="NZ_CALAKB010000024.1"/>
</dbReference>
<comment type="caution">
    <text evidence="2">The sequence shown here is derived from an EMBL/GenBank/DDBJ whole genome shotgun (WGS) entry which is preliminary data.</text>
</comment>
<evidence type="ECO:0000313" key="2">
    <source>
        <dbReference type="EMBL" id="SDX29506.1"/>
    </source>
</evidence>
<accession>A0A1H3AIJ8</accession>
<reference evidence="2 3" key="1">
    <citation type="submission" date="2016-10" db="EMBL/GenBank/DDBJ databases">
        <authorList>
            <person name="Varghese N."/>
            <person name="Submissions S."/>
        </authorList>
    </citation>
    <scope>NUCLEOTIDE SEQUENCE [LARGE SCALE GENOMIC DNA]</scope>
    <source>
        <strain evidence="2 3">WCC6</strain>
    </source>
</reference>
<proteinExistence type="predicted"/>